<name>A0ABP9VLV6_9BACT</name>
<proteinExistence type="predicted"/>
<dbReference type="Proteomes" id="UP001416858">
    <property type="component" value="Unassembled WGS sequence"/>
</dbReference>
<gene>
    <name evidence="1" type="ORF">Rcae01_01030</name>
</gene>
<accession>A0ABP9VLV6</accession>
<evidence type="ECO:0000313" key="2">
    <source>
        <dbReference type="Proteomes" id="UP001416858"/>
    </source>
</evidence>
<organism evidence="1 2">
    <name type="scientific">Novipirellula caenicola</name>
    <dbReference type="NCBI Taxonomy" id="1536901"/>
    <lineage>
        <taxon>Bacteria</taxon>
        <taxon>Pseudomonadati</taxon>
        <taxon>Planctomycetota</taxon>
        <taxon>Planctomycetia</taxon>
        <taxon>Pirellulales</taxon>
        <taxon>Pirellulaceae</taxon>
        <taxon>Novipirellula</taxon>
    </lineage>
</organism>
<keyword evidence="2" id="KW-1185">Reference proteome</keyword>
<comment type="caution">
    <text evidence="1">The sequence shown here is derived from an EMBL/GenBank/DDBJ whole genome shotgun (WGS) entry which is preliminary data.</text>
</comment>
<evidence type="ECO:0000313" key="1">
    <source>
        <dbReference type="EMBL" id="GAA5505585.1"/>
    </source>
</evidence>
<dbReference type="RefSeq" id="WP_345682611.1">
    <property type="nucleotide sequence ID" value="NZ_BAABRO010000002.1"/>
</dbReference>
<sequence length="293" mass="33178">MKQLLDIDDYTRNESLSADAIASAASLAGFDPPNDVVAFYTSSNGGTFRERQCRFLRLDEAIEIRDEYRDWLETFDLLPILVADHEESDPVCVVLTGPLVGHVYQQCHDLPCRVLATCIEGLIAQIAVTPAAPLYLDAIELSLSDNSSDQRLQIVNQLLDQKTKDGDADSLAFELALSMLSNSEVEEHFVKFHPDSNECLHALKRRLNENDSDAARLQLASLNSDQRDFVMEAMRLIRDAGYTPTTRTGLDIHVAEGNWHMNIPMFYERKGKADCWDKMMERVHYFAARHKKK</sequence>
<protein>
    <submittedName>
        <fullName evidence="1">Uncharacterized protein</fullName>
    </submittedName>
</protein>
<reference evidence="1 2" key="1">
    <citation type="submission" date="2024-02" db="EMBL/GenBank/DDBJ databases">
        <title>Rhodopirellula caenicola NBRC 110016.</title>
        <authorList>
            <person name="Ichikawa N."/>
            <person name="Katano-Makiyama Y."/>
            <person name="Hidaka K."/>
        </authorList>
    </citation>
    <scope>NUCLEOTIDE SEQUENCE [LARGE SCALE GENOMIC DNA]</scope>
    <source>
        <strain evidence="1 2">NBRC 110016</strain>
    </source>
</reference>
<dbReference type="EMBL" id="BAABRO010000002">
    <property type="protein sequence ID" value="GAA5505585.1"/>
    <property type="molecule type" value="Genomic_DNA"/>
</dbReference>